<dbReference type="Proteomes" id="UP001500929">
    <property type="component" value="Unassembled WGS sequence"/>
</dbReference>
<reference evidence="3" key="1">
    <citation type="journal article" date="2019" name="Int. J. Syst. Evol. Microbiol.">
        <title>The Global Catalogue of Microorganisms (GCM) 10K type strain sequencing project: providing services to taxonomists for standard genome sequencing and annotation.</title>
        <authorList>
            <consortium name="The Broad Institute Genomics Platform"/>
            <consortium name="The Broad Institute Genome Sequencing Center for Infectious Disease"/>
            <person name="Wu L."/>
            <person name="Ma J."/>
        </authorList>
    </citation>
    <scope>NUCLEOTIDE SEQUENCE [LARGE SCALE GENOMIC DNA]</scope>
    <source>
        <strain evidence="3">JCM 16117</strain>
    </source>
</reference>
<gene>
    <name evidence="2" type="ORF">GCM10009851_17660</name>
</gene>
<proteinExistence type="predicted"/>
<dbReference type="EMBL" id="BAAAQY010000004">
    <property type="protein sequence ID" value="GAA2233078.1"/>
    <property type="molecule type" value="Genomic_DNA"/>
</dbReference>
<evidence type="ECO:0000313" key="2">
    <source>
        <dbReference type="EMBL" id="GAA2233078.1"/>
    </source>
</evidence>
<evidence type="ECO:0000313" key="3">
    <source>
        <dbReference type="Proteomes" id="UP001500929"/>
    </source>
</evidence>
<dbReference type="PANTHER" id="PTHR34202">
    <property type="entry name" value="UPF0548 PROTEIN"/>
    <property type="match status" value="1"/>
</dbReference>
<feature type="domain" description="DUF1990" evidence="1">
    <location>
        <begin position="12"/>
        <end position="76"/>
    </location>
</feature>
<organism evidence="2 3">
    <name type="scientific">Herbiconiux moechotypicola</name>
    <dbReference type="NCBI Taxonomy" id="637393"/>
    <lineage>
        <taxon>Bacteria</taxon>
        <taxon>Bacillati</taxon>
        <taxon>Actinomycetota</taxon>
        <taxon>Actinomycetes</taxon>
        <taxon>Micrococcales</taxon>
        <taxon>Microbacteriaceae</taxon>
        <taxon>Herbiconiux</taxon>
    </lineage>
</organism>
<comment type="caution">
    <text evidence="2">The sequence shown here is derived from an EMBL/GenBank/DDBJ whole genome shotgun (WGS) entry which is preliminary data.</text>
</comment>
<dbReference type="InterPro" id="IPR018960">
    <property type="entry name" value="DUF1990"/>
</dbReference>
<dbReference type="Pfam" id="PF09348">
    <property type="entry name" value="DUF1990"/>
    <property type="match status" value="2"/>
</dbReference>
<feature type="domain" description="DUF1990" evidence="1">
    <location>
        <begin position="109"/>
        <end position="208"/>
    </location>
</feature>
<keyword evidence="3" id="KW-1185">Reference proteome</keyword>
<evidence type="ECO:0000259" key="1">
    <source>
        <dbReference type="Pfam" id="PF09348"/>
    </source>
</evidence>
<sequence length="233" mass="25027">MTAGGLADVPLTYAAVGATQAPDLLYFPPKGYRPIERRARLGSGRERFETASARLMAWGVQRGSGIAVDDIQPPAPSTADYAGLVYDADGAPLAPRRTHAEQGYAEDGTPLVSPGTTARLTVRAFGVPFEAPVRVVYTVDEPNRRGFAYGTLPGHPESGEELFSVERLADDSVWVVIRAFSRPSTWFFRLGYPVLRLMQARATRKYLRSLLPGMGSVHRSAAGAAARPVAPGA</sequence>
<accession>A0ABP5QE28</accession>
<name>A0ABP5QE28_9MICO</name>
<dbReference type="RefSeq" id="WP_259479249.1">
    <property type="nucleotide sequence ID" value="NZ_BAAAQY010000004.1"/>
</dbReference>
<dbReference type="PANTHER" id="PTHR34202:SF1">
    <property type="entry name" value="UPF0548 PROTEIN"/>
    <property type="match status" value="1"/>
</dbReference>
<protein>
    <submittedName>
        <fullName evidence="2">DUF1990 domain-containing protein</fullName>
    </submittedName>
</protein>